<organism evidence="1 2">
    <name type="scientific">Lactobacillus paragasseri</name>
    <dbReference type="NCBI Taxonomy" id="2107999"/>
    <lineage>
        <taxon>Bacteria</taxon>
        <taxon>Bacillati</taxon>
        <taxon>Bacillota</taxon>
        <taxon>Bacilli</taxon>
        <taxon>Lactobacillales</taxon>
        <taxon>Lactobacillaceae</taxon>
        <taxon>Lactobacillus</taxon>
    </lineage>
</organism>
<dbReference type="EMBL" id="JASOLY010000007">
    <property type="protein sequence ID" value="MDK6868447.1"/>
    <property type="molecule type" value="Genomic_DNA"/>
</dbReference>
<reference evidence="1" key="1">
    <citation type="submission" date="2023-05" db="EMBL/GenBank/DDBJ databases">
        <title>Cataloging the Phylogenetic Diversity of Human Bladder Bacteria.</title>
        <authorList>
            <person name="Du J."/>
        </authorList>
    </citation>
    <scope>NUCLEOTIDE SEQUENCE</scope>
    <source>
        <strain evidence="1">UMB6975B</strain>
    </source>
</reference>
<proteinExistence type="predicted"/>
<sequence length="68" mass="8025">MSLTSNERKLLIKILEDYGYEHELWDLPQDNNGKYYSDNPDSPNFEVPYDEPYMAQEANLIQSIINKI</sequence>
<dbReference type="RefSeq" id="WP_035422700.1">
    <property type="nucleotide sequence ID" value="NZ_JASOLY010000007.1"/>
</dbReference>
<protein>
    <submittedName>
        <fullName evidence="1">Uncharacterized protein</fullName>
    </submittedName>
</protein>
<comment type="caution">
    <text evidence="1">The sequence shown here is derived from an EMBL/GenBank/DDBJ whole genome shotgun (WGS) entry which is preliminary data.</text>
</comment>
<evidence type="ECO:0000313" key="2">
    <source>
        <dbReference type="Proteomes" id="UP001232113"/>
    </source>
</evidence>
<accession>A0AAW6XRR0</accession>
<dbReference type="Proteomes" id="UP001232113">
    <property type="component" value="Unassembled WGS sequence"/>
</dbReference>
<evidence type="ECO:0000313" key="1">
    <source>
        <dbReference type="EMBL" id="MDK6868447.1"/>
    </source>
</evidence>
<name>A0AAW6XRR0_9LACO</name>
<dbReference type="AlphaFoldDB" id="A0AAW6XRR0"/>
<gene>
    <name evidence="1" type="ORF">QP354_05100</name>
</gene>